<protein>
    <submittedName>
        <fullName evidence="8">Radical SAM protein</fullName>
    </submittedName>
</protein>
<keyword evidence="5" id="KW-0411">Iron-sulfur</keyword>
<dbReference type="AlphaFoldDB" id="A0A6L5YML5"/>
<keyword evidence="9" id="KW-1185">Reference proteome</keyword>
<dbReference type="SUPFAM" id="SSF102114">
    <property type="entry name" value="Radical SAM enzymes"/>
    <property type="match status" value="1"/>
</dbReference>
<dbReference type="CDD" id="cd01335">
    <property type="entry name" value="Radical_SAM"/>
    <property type="match status" value="1"/>
</dbReference>
<dbReference type="EMBL" id="VUMU01000016">
    <property type="protein sequence ID" value="MST58912.1"/>
    <property type="molecule type" value="Genomic_DNA"/>
</dbReference>
<dbReference type="PANTHER" id="PTHR43273:SF3">
    <property type="entry name" value="ANAEROBIC SULFATASE-MATURATING ENZYME HOMOLOG ASLB-RELATED"/>
    <property type="match status" value="1"/>
</dbReference>
<comment type="similarity">
    <text evidence="6">Belongs to the radical SAM superfamily. Anaerobic sulfatase-maturating enzyme family.</text>
</comment>
<dbReference type="Pfam" id="PF04055">
    <property type="entry name" value="Radical_SAM"/>
    <property type="match status" value="1"/>
</dbReference>
<dbReference type="SFLD" id="SFLDG01067">
    <property type="entry name" value="SPASM/twitch_domain_containing"/>
    <property type="match status" value="1"/>
</dbReference>
<keyword evidence="2" id="KW-0949">S-adenosyl-L-methionine</keyword>
<dbReference type="SFLD" id="SFLDS00029">
    <property type="entry name" value="Radical_SAM"/>
    <property type="match status" value="1"/>
</dbReference>
<dbReference type="InterPro" id="IPR023867">
    <property type="entry name" value="Sulphatase_maturase_rSAM"/>
</dbReference>
<organism evidence="8 9">
    <name type="scientific">Waltera intestinalis</name>
    <dbReference type="NCBI Taxonomy" id="2606635"/>
    <lineage>
        <taxon>Bacteria</taxon>
        <taxon>Bacillati</taxon>
        <taxon>Bacillota</taxon>
        <taxon>Clostridia</taxon>
        <taxon>Lachnospirales</taxon>
        <taxon>Lachnospiraceae</taxon>
        <taxon>Waltera</taxon>
    </lineage>
</organism>
<sequence>MNTKFIHLLYVPTMACNMQCRYCYLEDHTVDTLRGGDCLETLQYAIAKFREADVVPFNISLHGGEVTTLPKQEFHDLIQYISSYYQDMRELITDAGFRVGHPHIKTNLYGLDRHIETIREFNVSISGSLDLPLSLHEKYRVTKGGEGTLERILDNIRLLEEIPDKKKVSATIFREHFEQLDQIIEDIRFLDRNTCLDMNDFNFMIGFDYNSCGLLHHMSEEEQLIFYRRMHEAFDGTNLDAGVNGAWFDEFGPEYCTNCDNCGEKFFLLERNGDIYSCVRGQKNEDFYYGNIYRDTVDTILKTAARKIFQNHNRQPFPEECARCAYLYLCKTGCPFVKNVYGSGKSYTCLLQQQMYRDRGYAPDASADETTYEYVTKMRLEEPEKYLPAKTTAEYPALEQIIVQDAKLKYIYDNGVFELDVDGDRYPLISQILRKSREILYLTPISTVKLRMKKHMLQEECDYPENNALYLMLLSGDLVTYGDEGRTKQRHIATHQIYKGVLDHSGDNEEEWYVYDISGLLREYAKEYATGSPNNLLCTTTELRDCHYRKQENNAYYHIQAINLPFQNIEFYYLTLEQKNDKEAFHEF</sequence>
<dbReference type="InterPro" id="IPR023885">
    <property type="entry name" value="4Fe4S-binding_SPASM_dom"/>
</dbReference>
<proteinExistence type="inferred from homology"/>
<comment type="caution">
    <text evidence="8">The sequence shown here is derived from an EMBL/GenBank/DDBJ whole genome shotgun (WGS) entry which is preliminary data.</text>
</comment>
<gene>
    <name evidence="8" type="ORF">FYJ59_11795</name>
</gene>
<evidence type="ECO:0000259" key="7">
    <source>
        <dbReference type="PROSITE" id="PS51918"/>
    </source>
</evidence>
<evidence type="ECO:0000256" key="4">
    <source>
        <dbReference type="ARBA" id="ARBA00023004"/>
    </source>
</evidence>
<comment type="cofactor">
    <cofactor evidence="1">
        <name>[4Fe-4S] cluster</name>
        <dbReference type="ChEBI" id="CHEBI:49883"/>
    </cofactor>
</comment>
<name>A0A6L5YML5_9FIRM</name>
<dbReference type="InterPro" id="IPR013785">
    <property type="entry name" value="Aldolase_TIM"/>
</dbReference>
<dbReference type="RefSeq" id="WP_154497585.1">
    <property type="nucleotide sequence ID" value="NZ_VUMU01000016.1"/>
</dbReference>
<dbReference type="GO" id="GO:0046872">
    <property type="term" value="F:metal ion binding"/>
    <property type="evidence" value="ECO:0007669"/>
    <property type="project" value="UniProtKB-KW"/>
</dbReference>
<feature type="domain" description="Radical SAM core" evidence="7">
    <location>
        <begin position="1"/>
        <end position="240"/>
    </location>
</feature>
<dbReference type="GO" id="GO:0016491">
    <property type="term" value="F:oxidoreductase activity"/>
    <property type="evidence" value="ECO:0007669"/>
    <property type="project" value="InterPro"/>
</dbReference>
<keyword evidence="3" id="KW-0479">Metal-binding</keyword>
<dbReference type="Proteomes" id="UP000476055">
    <property type="component" value="Unassembled WGS sequence"/>
</dbReference>
<dbReference type="PANTHER" id="PTHR43273">
    <property type="entry name" value="ANAEROBIC SULFATASE-MATURATING ENZYME HOMOLOG ASLB-RELATED"/>
    <property type="match status" value="1"/>
</dbReference>
<reference evidence="8 9" key="1">
    <citation type="submission" date="2019-08" db="EMBL/GenBank/DDBJ databases">
        <title>In-depth cultivation of the pig gut microbiome towards novel bacterial diversity and tailored functional studies.</title>
        <authorList>
            <person name="Wylensek D."/>
            <person name="Hitch T.C.A."/>
            <person name="Clavel T."/>
        </authorList>
    </citation>
    <scope>NUCLEOTIDE SEQUENCE [LARGE SCALE GENOMIC DNA]</scope>
    <source>
        <strain evidence="8 9">WCA3-601-WT-6H</strain>
    </source>
</reference>
<dbReference type="PROSITE" id="PS51918">
    <property type="entry name" value="RADICAL_SAM"/>
    <property type="match status" value="1"/>
</dbReference>
<evidence type="ECO:0000256" key="1">
    <source>
        <dbReference type="ARBA" id="ARBA00001966"/>
    </source>
</evidence>
<keyword evidence="4" id="KW-0408">Iron</keyword>
<accession>A0A6L5YML5</accession>
<evidence type="ECO:0000313" key="8">
    <source>
        <dbReference type="EMBL" id="MST58912.1"/>
    </source>
</evidence>
<dbReference type="InterPro" id="IPR007197">
    <property type="entry name" value="rSAM"/>
</dbReference>
<dbReference type="InterPro" id="IPR058240">
    <property type="entry name" value="rSAM_sf"/>
</dbReference>
<dbReference type="Pfam" id="PF13186">
    <property type="entry name" value="SPASM"/>
    <property type="match status" value="1"/>
</dbReference>
<evidence type="ECO:0000256" key="3">
    <source>
        <dbReference type="ARBA" id="ARBA00022723"/>
    </source>
</evidence>
<dbReference type="Gene3D" id="3.20.20.70">
    <property type="entry name" value="Aldolase class I"/>
    <property type="match status" value="1"/>
</dbReference>
<evidence type="ECO:0000256" key="2">
    <source>
        <dbReference type="ARBA" id="ARBA00022691"/>
    </source>
</evidence>
<dbReference type="GO" id="GO:0051536">
    <property type="term" value="F:iron-sulfur cluster binding"/>
    <property type="evidence" value="ECO:0007669"/>
    <property type="project" value="UniProtKB-KW"/>
</dbReference>
<evidence type="ECO:0000256" key="6">
    <source>
        <dbReference type="ARBA" id="ARBA00023601"/>
    </source>
</evidence>
<dbReference type="NCBIfam" id="TIGR04085">
    <property type="entry name" value="rSAM_more_4Fe4S"/>
    <property type="match status" value="1"/>
</dbReference>
<evidence type="ECO:0000256" key="5">
    <source>
        <dbReference type="ARBA" id="ARBA00023014"/>
    </source>
</evidence>
<evidence type="ECO:0000313" key="9">
    <source>
        <dbReference type="Proteomes" id="UP000476055"/>
    </source>
</evidence>